<comment type="caution">
    <text evidence="9">The sequence shown here is derived from an EMBL/GenBank/DDBJ whole genome shotgun (WGS) entry which is preliminary data.</text>
</comment>
<dbReference type="RefSeq" id="WP_246087960.1">
    <property type="nucleotide sequence ID" value="NZ_VFOV01000001.1"/>
</dbReference>
<dbReference type="Proteomes" id="UP000320209">
    <property type="component" value="Unassembled WGS sequence"/>
</dbReference>
<accession>A0A543A3B6</accession>
<comment type="pathway">
    <text evidence="1 6">Cell wall biogenesis; peptidoglycan biosynthesis.</text>
</comment>
<sequence length="293" mass="31013">MIKRGMIEQGTFKGRTIERGMAVGALLTLLAGMSVACGTDPAAQTAPEANTSPAAASSTSPSTSPSAKPKPKPKPKPSPTSGPRLFGNGASGDNVRDLQARLKQIGWFNAGVTGFYGNVTTEAVSGFQAKRGIAVTGFVDQTTLDRLHAMTREPTEAELTNAPPPVAAAKLDPRCLSGRVLCIDKSTSMLRWVIGGTVQMSVEVRFGSQELPTREGQFSIFAKSRDHVSTIYKTSMPFAMFFSGGQAVHYSPDFAANGYNGASHGCVNVRNHAAITSLYDQVHIGDGVVVYWS</sequence>
<feature type="active site" description="Proton donor/acceptor" evidence="6">
    <location>
        <position position="249"/>
    </location>
</feature>
<proteinExistence type="predicted"/>
<feature type="region of interest" description="Disordered" evidence="7">
    <location>
        <begin position="41"/>
        <end position="93"/>
    </location>
</feature>
<dbReference type="SUPFAM" id="SSF141523">
    <property type="entry name" value="L,D-transpeptidase catalytic domain-like"/>
    <property type="match status" value="1"/>
</dbReference>
<keyword evidence="3 6" id="KW-0133">Cell shape</keyword>
<evidence type="ECO:0000256" key="3">
    <source>
        <dbReference type="ARBA" id="ARBA00022960"/>
    </source>
</evidence>
<evidence type="ECO:0000256" key="6">
    <source>
        <dbReference type="PROSITE-ProRule" id="PRU01373"/>
    </source>
</evidence>
<dbReference type="CDD" id="cd16913">
    <property type="entry name" value="YkuD_like"/>
    <property type="match status" value="1"/>
</dbReference>
<dbReference type="Pfam" id="PF03734">
    <property type="entry name" value="YkuD"/>
    <property type="match status" value="1"/>
</dbReference>
<dbReference type="GO" id="GO:0008360">
    <property type="term" value="P:regulation of cell shape"/>
    <property type="evidence" value="ECO:0007669"/>
    <property type="project" value="UniProtKB-UniRule"/>
</dbReference>
<name>A0A543A3B6_9ACTN</name>
<dbReference type="PANTHER" id="PTHR30582:SF33">
    <property type="entry name" value="EXPORTED PROTEIN"/>
    <property type="match status" value="1"/>
</dbReference>
<keyword evidence="4 6" id="KW-0573">Peptidoglycan synthesis</keyword>
<keyword evidence="2" id="KW-0808">Transferase</keyword>
<evidence type="ECO:0000313" key="9">
    <source>
        <dbReference type="EMBL" id="TQL67079.1"/>
    </source>
</evidence>
<dbReference type="AlphaFoldDB" id="A0A543A3B6"/>
<dbReference type="PANTHER" id="PTHR30582">
    <property type="entry name" value="L,D-TRANSPEPTIDASE"/>
    <property type="match status" value="1"/>
</dbReference>
<dbReference type="Gene3D" id="2.40.440.10">
    <property type="entry name" value="L,D-transpeptidase catalytic domain-like"/>
    <property type="match status" value="1"/>
</dbReference>
<evidence type="ECO:0000256" key="1">
    <source>
        <dbReference type="ARBA" id="ARBA00004752"/>
    </source>
</evidence>
<dbReference type="GO" id="GO:0018104">
    <property type="term" value="P:peptidoglycan-protein cross-linking"/>
    <property type="evidence" value="ECO:0007669"/>
    <property type="project" value="TreeGrafter"/>
</dbReference>
<protein>
    <submittedName>
        <fullName evidence="9">L,D-transpeptidase-like protein</fullName>
    </submittedName>
</protein>
<dbReference type="InterPro" id="IPR036366">
    <property type="entry name" value="PGBDSf"/>
</dbReference>
<feature type="domain" description="L,D-TPase catalytic" evidence="8">
    <location>
        <begin position="179"/>
        <end position="291"/>
    </location>
</feature>
<evidence type="ECO:0000256" key="7">
    <source>
        <dbReference type="SAM" id="MobiDB-lite"/>
    </source>
</evidence>
<organism evidence="9 10">
    <name type="scientific">Nocardioides albertanoniae</name>
    <dbReference type="NCBI Taxonomy" id="1175486"/>
    <lineage>
        <taxon>Bacteria</taxon>
        <taxon>Bacillati</taxon>
        <taxon>Actinomycetota</taxon>
        <taxon>Actinomycetes</taxon>
        <taxon>Propionibacteriales</taxon>
        <taxon>Nocardioidaceae</taxon>
        <taxon>Nocardioides</taxon>
    </lineage>
</organism>
<gene>
    <name evidence="9" type="ORF">FB381_0951</name>
</gene>
<evidence type="ECO:0000256" key="2">
    <source>
        <dbReference type="ARBA" id="ARBA00022679"/>
    </source>
</evidence>
<evidence type="ECO:0000256" key="4">
    <source>
        <dbReference type="ARBA" id="ARBA00022984"/>
    </source>
</evidence>
<evidence type="ECO:0000313" key="10">
    <source>
        <dbReference type="Proteomes" id="UP000320209"/>
    </source>
</evidence>
<dbReference type="GO" id="GO:0016740">
    <property type="term" value="F:transferase activity"/>
    <property type="evidence" value="ECO:0007669"/>
    <property type="project" value="UniProtKB-KW"/>
</dbReference>
<keyword evidence="10" id="KW-1185">Reference proteome</keyword>
<dbReference type="InterPro" id="IPR050979">
    <property type="entry name" value="LD-transpeptidase"/>
</dbReference>
<feature type="active site" description="Nucleophile" evidence="6">
    <location>
        <position position="266"/>
    </location>
</feature>
<reference evidence="9 10" key="1">
    <citation type="submission" date="2019-06" db="EMBL/GenBank/DDBJ databases">
        <title>Sequencing the genomes of 1000 actinobacteria strains.</title>
        <authorList>
            <person name="Klenk H.-P."/>
        </authorList>
    </citation>
    <scope>NUCLEOTIDE SEQUENCE [LARGE SCALE GENOMIC DNA]</scope>
    <source>
        <strain evidence="9 10">DSM 25218</strain>
    </source>
</reference>
<dbReference type="InterPro" id="IPR036365">
    <property type="entry name" value="PGBD-like_sf"/>
</dbReference>
<dbReference type="PROSITE" id="PS52029">
    <property type="entry name" value="LD_TPASE"/>
    <property type="match status" value="1"/>
</dbReference>
<dbReference type="Gene3D" id="1.10.101.10">
    <property type="entry name" value="PGBD-like superfamily/PGBD"/>
    <property type="match status" value="1"/>
</dbReference>
<dbReference type="InterPro" id="IPR002477">
    <property type="entry name" value="Peptidoglycan-bd-like"/>
</dbReference>
<dbReference type="UniPathway" id="UPA00219"/>
<evidence type="ECO:0000256" key="5">
    <source>
        <dbReference type="ARBA" id="ARBA00023316"/>
    </source>
</evidence>
<keyword evidence="5 6" id="KW-0961">Cell wall biogenesis/degradation</keyword>
<dbReference type="GO" id="GO:0071555">
    <property type="term" value="P:cell wall organization"/>
    <property type="evidence" value="ECO:0007669"/>
    <property type="project" value="UniProtKB-UniRule"/>
</dbReference>
<dbReference type="Pfam" id="PF01471">
    <property type="entry name" value="PG_binding_1"/>
    <property type="match status" value="1"/>
</dbReference>
<dbReference type="SUPFAM" id="SSF47090">
    <property type="entry name" value="PGBD-like"/>
    <property type="match status" value="1"/>
</dbReference>
<dbReference type="EMBL" id="VFOV01000001">
    <property type="protein sequence ID" value="TQL67079.1"/>
    <property type="molecule type" value="Genomic_DNA"/>
</dbReference>
<dbReference type="GO" id="GO:0005576">
    <property type="term" value="C:extracellular region"/>
    <property type="evidence" value="ECO:0007669"/>
    <property type="project" value="TreeGrafter"/>
</dbReference>
<dbReference type="GO" id="GO:0071972">
    <property type="term" value="F:peptidoglycan L,D-transpeptidase activity"/>
    <property type="evidence" value="ECO:0007669"/>
    <property type="project" value="TreeGrafter"/>
</dbReference>
<dbReference type="InterPro" id="IPR005490">
    <property type="entry name" value="LD_TPept_cat_dom"/>
</dbReference>
<dbReference type="InterPro" id="IPR038063">
    <property type="entry name" value="Transpep_catalytic_dom"/>
</dbReference>
<evidence type="ECO:0000259" key="8">
    <source>
        <dbReference type="PROSITE" id="PS52029"/>
    </source>
</evidence>
<feature type="compositionally biased region" description="Low complexity" evidence="7">
    <location>
        <begin position="51"/>
        <end position="67"/>
    </location>
</feature>